<evidence type="ECO:0000313" key="2">
    <source>
        <dbReference type="EMBL" id="MDH6179835.1"/>
    </source>
</evidence>
<keyword evidence="1" id="KW-1133">Transmembrane helix</keyword>
<evidence type="ECO:0000256" key="1">
    <source>
        <dbReference type="SAM" id="Phobius"/>
    </source>
</evidence>
<keyword evidence="1" id="KW-0472">Membrane</keyword>
<dbReference type="Proteomes" id="UP001160142">
    <property type="component" value="Unassembled WGS sequence"/>
</dbReference>
<comment type="caution">
    <text evidence="2">The sequence shown here is derived from an EMBL/GenBank/DDBJ whole genome shotgun (WGS) entry which is preliminary data.</text>
</comment>
<protein>
    <submittedName>
        <fullName evidence="2">Uncharacterized protein</fullName>
    </submittedName>
</protein>
<sequence length="47" mass="4851">MSDLKLPGEDDKKKGGISNGRLLIWIVVAGVGLYLVISGVVGIIAKG</sequence>
<dbReference type="EMBL" id="JARXVQ010000001">
    <property type="protein sequence ID" value="MDH6179835.1"/>
    <property type="molecule type" value="Genomic_DNA"/>
</dbReference>
<organism evidence="2 3">
    <name type="scientific">Antiquaquibacter oligotrophicus</name>
    <dbReference type="NCBI Taxonomy" id="2880260"/>
    <lineage>
        <taxon>Bacteria</taxon>
        <taxon>Bacillati</taxon>
        <taxon>Actinomycetota</taxon>
        <taxon>Actinomycetes</taxon>
        <taxon>Micrococcales</taxon>
        <taxon>Microbacteriaceae</taxon>
        <taxon>Antiquaquibacter</taxon>
    </lineage>
</organism>
<keyword evidence="3" id="KW-1185">Reference proteome</keyword>
<reference evidence="2 3" key="1">
    <citation type="submission" date="2023-04" db="EMBL/GenBank/DDBJ databases">
        <title>Genome Encyclopedia of Bacteria and Archaea VI: Functional Genomics of Type Strains.</title>
        <authorList>
            <person name="Whitman W."/>
        </authorList>
    </citation>
    <scope>NUCLEOTIDE SEQUENCE [LARGE SCALE GENOMIC DNA]</scope>
    <source>
        <strain evidence="2 3">SG_E_30_P1</strain>
    </source>
</reference>
<evidence type="ECO:0000313" key="3">
    <source>
        <dbReference type="Proteomes" id="UP001160142"/>
    </source>
</evidence>
<gene>
    <name evidence="2" type="ORF">M2152_000017</name>
</gene>
<proteinExistence type="predicted"/>
<keyword evidence="1" id="KW-0812">Transmembrane</keyword>
<feature type="transmembrane region" description="Helical" evidence="1">
    <location>
        <begin position="22"/>
        <end position="45"/>
    </location>
</feature>
<name>A0ABT6KIS2_9MICO</name>
<dbReference type="RefSeq" id="WP_322132212.1">
    <property type="nucleotide sequence ID" value="NZ_CP085036.1"/>
</dbReference>
<accession>A0ABT6KIS2</accession>